<dbReference type="AlphaFoldDB" id="A0A1F7JI75"/>
<dbReference type="Proteomes" id="UP000177418">
    <property type="component" value="Unassembled WGS sequence"/>
</dbReference>
<name>A0A1F7JI75_9BACT</name>
<feature type="region of interest" description="Disordered" evidence="1">
    <location>
        <begin position="190"/>
        <end position="229"/>
    </location>
</feature>
<dbReference type="PANTHER" id="PTHR38731">
    <property type="entry name" value="LIPL45-RELATED LIPOPROTEIN-RELATED"/>
    <property type="match status" value="1"/>
</dbReference>
<dbReference type="Gene3D" id="2.60.120.1440">
    <property type="match status" value="1"/>
</dbReference>
<keyword evidence="2" id="KW-0472">Membrane</keyword>
<dbReference type="InterPro" id="IPR006860">
    <property type="entry name" value="FecR"/>
</dbReference>
<reference evidence="4 5" key="1">
    <citation type="journal article" date="2016" name="Nat. Commun.">
        <title>Thousands of microbial genomes shed light on interconnected biogeochemical processes in an aquifer system.</title>
        <authorList>
            <person name="Anantharaman K."/>
            <person name="Brown C.T."/>
            <person name="Hug L.A."/>
            <person name="Sharon I."/>
            <person name="Castelle C.J."/>
            <person name="Probst A.J."/>
            <person name="Thomas B.C."/>
            <person name="Singh A."/>
            <person name="Wilkins M.J."/>
            <person name="Karaoz U."/>
            <person name="Brodie E.L."/>
            <person name="Williams K.H."/>
            <person name="Hubbard S.S."/>
            <person name="Banfield J.F."/>
        </authorList>
    </citation>
    <scope>NUCLEOTIDE SEQUENCE [LARGE SCALE GENOMIC DNA]</scope>
</reference>
<evidence type="ECO:0000313" key="5">
    <source>
        <dbReference type="Proteomes" id="UP000177418"/>
    </source>
</evidence>
<keyword evidence="2" id="KW-0812">Transmembrane</keyword>
<keyword evidence="2" id="KW-1133">Transmembrane helix</keyword>
<gene>
    <name evidence="4" type="ORF">A3H78_04410</name>
</gene>
<protein>
    <recommendedName>
        <fullName evidence="3">FecR protein domain-containing protein</fullName>
    </recommendedName>
</protein>
<dbReference type="Pfam" id="PF04773">
    <property type="entry name" value="FecR"/>
    <property type="match status" value="1"/>
</dbReference>
<accession>A0A1F7JI75</accession>
<feature type="transmembrane region" description="Helical" evidence="2">
    <location>
        <begin position="414"/>
        <end position="433"/>
    </location>
</feature>
<dbReference type="PANTHER" id="PTHR38731:SF1">
    <property type="entry name" value="FECR PROTEIN DOMAIN-CONTAINING PROTEIN"/>
    <property type="match status" value="1"/>
</dbReference>
<sequence length="440" mass="47982">MGKIKKIVFVLAVSFFISSQIDGSAFAREPGIESGFTLRSVPGPMIEGDYLGNMWRDLYKGASIVVKDNAFDTSYSSRYNLGPGTGDTNSSVHLKGTYDPETEMLNAQCEMTRELLYSSKGDKQNSVYTGTGSVKITNQDFGKTVNLQCKVDITYVESSRYRMGKSTWSDWKETKRETYPTVLNVTYQVDKTKSTEDSEAGDTNNENAEGKQDFSDLPDVEYQPDKDSGARFTSIQGEVKSYPDGNPEDISFPKFGIKIAPGTHIFTGEESSVTLTFADLSTYKVPPNSEIVIRSGDPKGPLSLTAGKIWGNIKKIASGESIEIRTNQAVTGIKGTTFVLEENNGKTVLKVIEGVVSFISQKTGGTQEVKTGESLSADVNGLGQKNTFDVAAEQASWDVLEKEARKSAPKLNNLVYVGLAVLVVIIIGTVLKFRKKKAGK</sequence>
<organism evidence="4 5">
    <name type="scientific">Candidatus Roizmanbacteria bacterium RIFCSPLOWO2_02_FULL_36_11</name>
    <dbReference type="NCBI Taxonomy" id="1802071"/>
    <lineage>
        <taxon>Bacteria</taxon>
        <taxon>Candidatus Roizmaniibacteriota</taxon>
    </lineage>
</organism>
<dbReference type="EMBL" id="MGAV01000007">
    <property type="protein sequence ID" value="OGK55314.1"/>
    <property type="molecule type" value="Genomic_DNA"/>
</dbReference>
<feature type="domain" description="FecR protein" evidence="3">
    <location>
        <begin position="265"/>
        <end position="356"/>
    </location>
</feature>
<proteinExistence type="predicted"/>
<comment type="caution">
    <text evidence="4">The sequence shown here is derived from an EMBL/GenBank/DDBJ whole genome shotgun (WGS) entry which is preliminary data.</text>
</comment>
<evidence type="ECO:0000259" key="3">
    <source>
        <dbReference type="Pfam" id="PF04773"/>
    </source>
</evidence>
<evidence type="ECO:0000256" key="2">
    <source>
        <dbReference type="SAM" id="Phobius"/>
    </source>
</evidence>
<evidence type="ECO:0000256" key="1">
    <source>
        <dbReference type="SAM" id="MobiDB-lite"/>
    </source>
</evidence>
<evidence type="ECO:0000313" key="4">
    <source>
        <dbReference type="EMBL" id="OGK55314.1"/>
    </source>
</evidence>